<organism evidence="1 2">
    <name type="scientific">Lecanicillium saksenae</name>
    <dbReference type="NCBI Taxonomy" id="468837"/>
    <lineage>
        <taxon>Eukaryota</taxon>
        <taxon>Fungi</taxon>
        <taxon>Dikarya</taxon>
        <taxon>Ascomycota</taxon>
        <taxon>Pezizomycotina</taxon>
        <taxon>Sordariomycetes</taxon>
        <taxon>Hypocreomycetidae</taxon>
        <taxon>Hypocreales</taxon>
        <taxon>Cordycipitaceae</taxon>
        <taxon>Lecanicillium</taxon>
    </lineage>
</organism>
<accession>A0ACC1R6F6</accession>
<reference evidence="1" key="1">
    <citation type="submission" date="2022-07" db="EMBL/GenBank/DDBJ databases">
        <title>Genome Sequence of Lecanicillium saksenae.</title>
        <authorList>
            <person name="Buettner E."/>
        </authorList>
    </citation>
    <scope>NUCLEOTIDE SEQUENCE</scope>
    <source>
        <strain evidence="1">VT-O1</strain>
    </source>
</reference>
<evidence type="ECO:0000313" key="2">
    <source>
        <dbReference type="Proteomes" id="UP001148737"/>
    </source>
</evidence>
<gene>
    <name evidence="1" type="ORF">NLG97_g1696</name>
</gene>
<name>A0ACC1R6F6_9HYPO</name>
<protein>
    <submittedName>
        <fullName evidence="1">Uncharacterized protein</fullName>
    </submittedName>
</protein>
<dbReference type="EMBL" id="JANAKD010000095">
    <property type="protein sequence ID" value="KAJ3497694.1"/>
    <property type="molecule type" value="Genomic_DNA"/>
</dbReference>
<evidence type="ECO:0000313" key="1">
    <source>
        <dbReference type="EMBL" id="KAJ3497694.1"/>
    </source>
</evidence>
<sequence length="530" mass="57704">MPFIVPAVMASQTPAGPAGPNGPKLRTACDNCQLSKVRCSRGKPSCWRCSQSGIACVYSPLRRTGRPPKNSDNSASSQGGKGTSRRGSTNNTKSRSPRVVTQVPSPDSTGRNRPSPHDGTASDVQQARSPATTQRNGTMSSSVSASETSTTNSGETTASQEPAQHSLVSMPTVQMDCGVPDFSALDMDMDLDMGMWVMPCMSDLELHGAHGDITSTIRAVTQSEDPSHFTFSSILASPSDIHDAVGVQAMQSKPALFPFDNNTLRENADETMTNFNFANRPPTTSSSSHNTSHTGTTTASISPNSHDHPRPCSHDETCHRALSELLTKLGDFDISHPGAMQLDGLLCMDRELQRKVRMAIECRRCIEKPSNQNLLMMIYMSLDSLLSLFEKQQRQQNGFPGRSGASLSQNASAARRRSMLPHATQPSHRLQQLDSNDQNMRGHGQFPWTEQTLVVGSFPVDDVVKASFLQRLVLEYIDNVLSILAELDAIADTIMQGVNSIIHKHKAEDIYKRAYFLRARLLLAADMGST</sequence>
<proteinExistence type="predicted"/>
<dbReference type="Proteomes" id="UP001148737">
    <property type="component" value="Unassembled WGS sequence"/>
</dbReference>
<comment type="caution">
    <text evidence="1">The sequence shown here is derived from an EMBL/GenBank/DDBJ whole genome shotgun (WGS) entry which is preliminary data.</text>
</comment>
<keyword evidence="2" id="KW-1185">Reference proteome</keyword>